<organism evidence="1">
    <name type="scientific">Human immunodeficiency virus type 1</name>
    <name type="common">HIV-1</name>
    <dbReference type="NCBI Taxonomy" id="11676"/>
    <lineage>
        <taxon>Viruses</taxon>
        <taxon>Riboviria</taxon>
        <taxon>Pararnavirae</taxon>
        <taxon>Artverviricota</taxon>
        <taxon>Revtraviricetes</taxon>
        <taxon>Ortervirales</taxon>
        <taxon>Retroviridae</taxon>
        <taxon>Orthoretrovirinae</taxon>
        <taxon>Lentivirus</taxon>
        <taxon>Lentivirus humimdef1</taxon>
    </lineage>
</organism>
<name>Q3S8J4_HV1</name>
<gene>
    <name evidence="1" type="primary">pol</name>
</gene>
<proteinExistence type="predicted"/>
<feature type="non-terminal residue" evidence="1">
    <location>
        <position position="62"/>
    </location>
</feature>
<dbReference type="InterPro" id="IPR012337">
    <property type="entry name" value="RNaseH-like_sf"/>
</dbReference>
<reference evidence="1" key="1">
    <citation type="submission" date="2005-07" db="EMBL/GenBank/DDBJ databases">
        <title>Genetic Diversity of HIV-1 in Northern Kenya.</title>
        <authorList>
            <person name="Khamadi S.A."/>
            <person name="Ochieng W."/>
            <person name="Lihana R.W."/>
            <person name="Kiptoo M.K."/>
            <person name="Kinyua J.G."/>
            <person name="Lagat N."/>
            <person name="Muriuki J."/>
            <person name="Mwangi J."/>
            <person name="Pelle R."/>
            <person name="Muigai A."/>
            <person name="Carter J."/>
            <person name="Yamada R."/>
            <person name="Mpoke S."/>
        </authorList>
    </citation>
    <scope>NUCLEOTIDE SEQUENCE</scope>
    <source>
        <strain evidence="1">MYDHO59</strain>
    </source>
</reference>
<dbReference type="EMBL" id="DQ149285">
    <property type="protein sequence ID" value="AAZ94975.1"/>
    <property type="molecule type" value="Genomic_DNA"/>
</dbReference>
<feature type="non-terminal residue" evidence="1">
    <location>
        <position position="1"/>
    </location>
</feature>
<protein>
    <submittedName>
        <fullName evidence="1">Integrase</fullName>
    </submittedName>
</protein>
<organismHost>
    <name type="scientific">Homo sapiens</name>
    <name type="common">Human</name>
    <dbReference type="NCBI Taxonomy" id="9606"/>
</organismHost>
<accession>Q3S8J4</accession>
<evidence type="ECO:0000313" key="1">
    <source>
        <dbReference type="EMBL" id="AAZ94975.1"/>
    </source>
</evidence>
<dbReference type="SUPFAM" id="SSF53098">
    <property type="entry name" value="Ribonuclease H-like"/>
    <property type="match status" value="1"/>
</dbReference>
<sequence>YKQKILSINRTGAQHTFCSNYQEDGPVSSTTHSIMAVISPVLAIKAPCWWANIQHEFGIPYN</sequence>